<name>A0A4Z1P0R3_9PEZI</name>
<proteinExistence type="predicted"/>
<dbReference type="AlphaFoldDB" id="A0A4Z1P0R3"/>
<reference evidence="1 2" key="1">
    <citation type="submission" date="2019-04" db="EMBL/GenBank/DDBJ databases">
        <title>High contiguity whole genome sequence and gene annotation resource for two Venturia nashicola isolates.</title>
        <authorList>
            <person name="Prokchorchik M."/>
            <person name="Won K."/>
            <person name="Lee Y."/>
            <person name="Choi E.D."/>
            <person name="Segonzac C."/>
            <person name="Sohn K.H."/>
        </authorList>
    </citation>
    <scope>NUCLEOTIDE SEQUENCE [LARGE SCALE GENOMIC DNA]</scope>
    <source>
        <strain evidence="1 2">PRI2</strain>
    </source>
</reference>
<dbReference type="Proteomes" id="UP000298493">
    <property type="component" value="Unassembled WGS sequence"/>
</dbReference>
<evidence type="ECO:0000313" key="2">
    <source>
        <dbReference type="Proteomes" id="UP000298493"/>
    </source>
</evidence>
<accession>A0A4Z1P0R3</accession>
<organism evidence="1 2">
    <name type="scientific">Venturia nashicola</name>
    <dbReference type="NCBI Taxonomy" id="86259"/>
    <lineage>
        <taxon>Eukaryota</taxon>
        <taxon>Fungi</taxon>
        <taxon>Dikarya</taxon>
        <taxon>Ascomycota</taxon>
        <taxon>Pezizomycotina</taxon>
        <taxon>Dothideomycetes</taxon>
        <taxon>Pleosporomycetidae</taxon>
        <taxon>Venturiales</taxon>
        <taxon>Venturiaceae</taxon>
        <taxon>Venturia</taxon>
    </lineage>
</organism>
<gene>
    <name evidence="1" type="ORF">E6O75_ATG05573</name>
</gene>
<evidence type="ECO:0000313" key="1">
    <source>
        <dbReference type="EMBL" id="TID20808.1"/>
    </source>
</evidence>
<keyword evidence="2" id="KW-1185">Reference proteome</keyword>
<dbReference type="EMBL" id="SNSC02000010">
    <property type="protein sequence ID" value="TID20808.1"/>
    <property type="molecule type" value="Genomic_DNA"/>
</dbReference>
<dbReference type="OrthoDB" id="3899148at2759"/>
<protein>
    <submittedName>
        <fullName evidence="1">Uncharacterized protein</fullName>
    </submittedName>
</protein>
<sequence length="112" mass="12639">MTTRPQIASLSSSPSTSFVHVLDNLSATSTPITTTPRKTDLTDKDLDWMQIAFEDLEKTFLRTPTIDEVLEKFYGFHYSRKVKHIADGKLADFKAEAKAELAEERWGKKCSG</sequence>
<comment type="caution">
    <text evidence="1">The sequence shown here is derived from an EMBL/GenBank/DDBJ whole genome shotgun (WGS) entry which is preliminary data.</text>
</comment>